<name>A0AAD5DZG8_9CHLO</name>
<feature type="compositionally biased region" description="Low complexity" evidence="1">
    <location>
        <begin position="277"/>
        <end position="299"/>
    </location>
</feature>
<feature type="region of interest" description="Disordered" evidence="1">
    <location>
        <begin position="251"/>
        <end position="307"/>
    </location>
</feature>
<dbReference type="Gene3D" id="3.10.110.10">
    <property type="entry name" value="Ubiquitin Conjugating Enzyme"/>
    <property type="match status" value="1"/>
</dbReference>
<evidence type="ECO:0000256" key="1">
    <source>
        <dbReference type="SAM" id="MobiDB-lite"/>
    </source>
</evidence>
<dbReference type="PANTHER" id="PTHR24067">
    <property type="entry name" value="UBIQUITIN-CONJUGATING ENZYME E2"/>
    <property type="match status" value="1"/>
</dbReference>
<accession>A0AAD5DZG8</accession>
<dbReference type="AlphaFoldDB" id="A0AAD5DZG8"/>
<reference evidence="4" key="1">
    <citation type="submission" date="2020-11" db="EMBL/GenBank/DDBJ databases">
        <title>Chlorella ohadii genome sequencing and assembly.</title>
        <authorList>
            <person name="Murik O."/>
            <person name="Treves H."/>
            <person name="Kedem I."/>
            <person name="Shotland Y."/>
            <person name="Kaplan A."/>
        </authorList>
    </citation>
    <scope>NUCLEOTIDE SEQUENCE</scope>
    <source>
        <strain evidence="4">1</strain>
    </source>
</reference>
<sequence>MSGKWAMRNPAVKRIMQELREMEKEDSPDILAEAIEEDIFEWHFVIRGAWDSEFEGGIYHGRILMPADYPFKPPAFVMLTPSGRFETGVKICLSISSHHPESWQPSWSVRSALVALIAFMQTPGSGALGSLDHPEDVRRQMAAESRTRPPSYGNKDRQALIDAMHQRMLGMEDRSRQLCKAEQQQDAGPEAAAAEGGAPQAAPEAAAEAEAASVGGAAAEEQPADEAVPEPAAVPAAAAAAAAVAASPPAAAVQPSSPAQPAAAPTPTVAPVPAAAPPAAAELRQRPAAAATAAAGAQPGSPPAPQAVAAVPLGAPAVVAAGPHQSWEDRGLTYLAVLLVLCIAALLIRKVMLAVSLNNQDLYSFNHVEGVEL</sequence>
<feature type="transmembrane region" description="Helical" evidence="2">
    <location>
        <begin position="331"/>
        <end position="348"/>
    </location>
</feature>
<gene>
    <name evidence="4" type="ORF">COHA_001320</name>
</gene>
<keyword evidence="2" id="KW-1133">Transmembrane helix</keyword>
<keyword evidence="2" id="KW-0812">Transmembrane</keyword>
<dbReference type="Proteomes" id="UP001205105">
    <property type="component" value="Unassembled WGS sequence"/>
</dbReference>
<comment type="caution">
    <text evidence="4">The sequence shown here is derived from an EMBL/GenBank/DDBJ whole genome shotgun (WGS) entry which is preliminary data.</text>
</comment>
<feature type="region of interest" description="Disordered" evidence="1">
    <location>
        <begin position="137"/>
        <end position="156"/>
    </location>
</feature>
<feature type="compositionally biased region" description="Low complexity" evidence="1">
    <location>
        <begin position="181"/>
        <end position="221"/>
    </location>
</feature>
<dbReference type="Pfam" id="PF00179">
    <property type="entry name" value="UQ_con"/>
    <property type="match status" value="1"/>
</dbReference>
<feature type="compositionally biased region" description="Low complexity" evidence="1">
    <location>
        <begin position="251"/>
        <end position="267"/>
    </location>
</feature>
<dbReference type="InterPro" id="IPR016135">
    <property type="entry name" value="UBQ-conjugating_enzyme/RWD"/>
</dbReference>
<dbReference type="InterPro" id="IPR000608">
    <property type="entry name" value="UBC"/>
</dbReference>
<protein>
    <recommendedName>
        <fullName evidence="3">UBC core domain-containing protein</fullName>
    </recommendedName>
</protein>
<dbReference type="SMART" id="SM00212">
    <property type="entry name" value="UBCc"/>
    <property type="match status" value="1"/>
</dbReference>
<evidence type="ECO:0000313" key="5">
    <source>
        <dbReference type="Proteomes" id="UP001205105"/>
    </source>
</evidence>
<dbReference type="PROSITE" id="PS50127">
    <property type="entry name" value="UBC_2"/>
    <property type="match status" value="1"/>
</dbReference>
<keyword evidence="2" id="KW-0472">Membrane</keyword>
<feature type="compositionally biased region" description="Basic and acidic residues" evidence="1">
    <location>
        <begin position="137"/>
        <end position="147"/>
    </location>
</feature>
<dbReference type="FunFam" id="3.10.110.10:FF:000056">
    <property type="entry name" value="ubiquitin-conjugating enzyme E2 32"/>
    <property type="match status" value="1"/>
</dbReference>
<dbReference type="SUPFAM" id="SSF54495">
    <property type="entry name" value="UBC-like"/>
    <property type="match status" value="1"/>
</dbReference>
<evidence type="ECO:0000313" key="4">
    <source>
        <dbReference type="EMBL" id="KAI7845115.1"/>
    </source>
</evidence>
<evidence type="ECO:0000256" key="2">
    <source>
        <dbReference type="SAM" id="Phobius"/>
    </source>
</evidence>
<keyword evidence="5" id="KW-1185">Reference proteome</keyword>
<dbReference type="CDD" id="cd23799">
    <property type="entry name" value="UBCc_UBE2J"/>
    <property type="match status" value="1"/>
</dbReference>
<feature type="region of interest" description="Disordered" evidence="1">
    <location>
        <begin position="175"/>
        <end position="232"/>
    </location>
</feature>
<feature type="domain" description="UBC core" evidence="3">
    <location>
        <begin position="10"/>
        <end position="165"/>
    </location>
</feature>
<organism evidence="4 5">
    <name type="scientific">Chlorella ohadii</name>
    <dbReference type="NCBI Taxonomy" id="2649997"/>
    <lineage>
        <taxon>Eukaryota</taxon>
        <taxon>Viridiplantae</taxon>
        <taxon>Chlorophyta</taxon>
        <taxon>core chlorophytes</taxon>
        <taxon>Trebouxiophyceae</taxon>
        <taxon>Chlorellales</taxon>
        <taxon>Chlorellaceae</taxon>
        <taxon>Chlorella clade</taxon>
        <taxon>Chlorella</taxon>
    </lineage>
</organism>
<dbReference type="InterPro" id="IPR050113">
    <property type="entry name" value="Ub_conjugating_enzyme"/>
</dbReference>
<dbReference type="EMBL" id="JADXDR010000021">
    <property type="protein sequence ID" value="KAI7845115.1"/>
    <property type="molecule type" value="Genomic_DNA"/>
</dbReference>
<proteinExistence type="predicted"/>
<evidence type="ECO:0000259" key="3">
    <source>
        <dbReference type="PROSITE" id="PS50127"/>
    </source>
</evidence>